<proteinExistence type="predicted"/>
<dbReference type="AlphaFoldDB" id="A0A1B0GE65"/>
<accession>A0A1B0GE65</accession>
<name>A0A1B0GE65_GLOMM</name>
<protein>
    <submittedName>
        <fullName evidence="2">Uncharacterized protein</fullName>
    </submittedName>
</protein>
<evidence type="ECO:0000256" key="1">
    <source>
        <dbReference type="SAM" id="MobiDB-lite"/>
    </source>
</evidence>
<feature type="compositionally biased region" description="Basic and acidic residues" evidence="1">
    <location>
        <begin position="64"/>
        <end position="77"/>
    </location>
</feature>
<dbReference type="VEuPathDB" id="VectorBase:GMOY011589"/>
<feature type="region of interest" description="Disordered" evidence="1">
    <location>
        <begin position="57"/>
        <end position="90"/>
    </location>
</feature>
<keyword evidence="3" id="KW-1185">Reference proteome</keyword>
<dbReference type="EMBL" id="CCAG010012107">
    <property type="status" value="NOT_ANNOTATED_CDS"/>
    <property type="molecule type" value="Genomic_DNA"/>
</dbReference>
<organism evidence="2 3">
    <name type="scientific">Glossina morsitans morsitans</name>
    <name type="common">Savannah tsetse fly</name>
    <dbReference type="NCBI Taxonomy" id="37546"/>
    <lineage>
        <taxon>Eukaryota</taxon>
        <taxon>Metazoa</taxon>
        <taxon>Ecdysozoa</taxon>
        <taxon>Arthropoda</taxon>
        <taxon>Hexapoda</taxon>
        <taxon>Insecta</taxon>
        <taxon>Pterygota</taxon>
        <taxon>Neoptera</taxon>
        <taxon>Endopterygota</taxon>
        <taxon>Diptera</taxon>
        <taxon>Brachycera</taxon>
        <taxon>Muscomorpha</taxon>
        <taxon>Hippoboscoidea</taxon>
        <taxon>Glossinidae</taxon>
        <taxon>Glossina</taxon>
    </lineage>
</organism>
<sequence>MTSPLRVTWMNSLRRDALQACLGEFDLDITCGVGHARGRHQATGTSDRVRGPHKATIVSTSLTRESRDRGDTNRRESTPTPTGECRNPPCTASTTNDIQETIQLAAPIGGARQVLPTTVDARPVIEVVSRWGPNFTGHREPLAFIEQVEELAAAYSVDRDRLPATVVVIIRDRVLT</sequence>
<dbReference type="STRING" id="37546.A0A1B0GE65"/>
<dbReference type="EnsemblMetazoa" id="GMOY011589-RA">
    <property type="protein sequence ID" value="GMOY011589-PA"/>
    <property type="gene ID" value="GMOY011589"/>
</dbReference>
<reference evidence="2" key="1">
    <citation type="submission" date="2020-05" db="UniProtKB">
        <authorList>
            <consortium name="EnsemblMetazoa"/>
        </authorList>
    </citation>
    <scope>IDENTIFICATION</scope>
    <source>
        <strain evidence="2">Yale</strain>
    </source>
</reference>
<evidence type="ECO:0000313" key="3">
    <source>
        <dbReference type="Proteomes" id="UP000092444"/>
    </source>
</evidence>
<evidence type="ECO:0000313" key="2">
    <source>
        <dbReference type="EnsemblMetazoa" id="GMOY011589-PA"/>
    </source>
</evidence>
<dbReference type="Proteomes" id="UP000092444">
    <property type="component" value="Unassembled WGS sequence"/>
</dbReference>